<dbReference type="Gene3D" id="3.90.25.10">
    <property type="entry name" value="UDP-galactose 4-epimerase, domain 1"/>
    <property type="match status" value="1"/>
</dbReference>
<gene>
    <name evidence="4" type="ORF">AW09_002499</name>
</gene>
<dbReference type="GO" id="GO:0016491">
    <property type="term" value="F:oxidoreductase activity"/>
    <property type="evidence" value="ECO:0007669"/>
    <property type="project" value="InterPro"/>
</dbReference>
<dbReference type="SUPFAM" id="SSF51735">
    <property type="entry name" value="NAD(P)-binding Rossmann-fold domains"/>
    <property type="match status" value="1"/>
</dbReference>
<keyword evidence="1" id="KW-0521">NADP</keyword>
<evidence type="ECO:0000256" key="1">
    <source>
        <dbReference type="ARBA" id="ARBA00022857"/>
    </source>
</evidence>
<comment type="caution">
    <text evidence="4">The sequence shown here is derived from an EMBL/GenBank/DDBJ whole genome shotgun (WGS) entry which is preliminary data.</text>
</comment>
<evidence type="ECO:0000313" key="4">
    <source>
        <dbReference type="EMBL" id="KFB72312.1"/>
    </source>
</evidence>
<organism evidence="4 5">
    <name type="scientific">Candidatus Accumulibacter phosphatis</name>
    <dbReference type="NCBI Taxonomy" id="327160"/>
    <lineage>
        <taxon>Bacteria</taxon>
        <taxon>Pseudomonadati</taxon>
        <taxon>Pseudomonadota</taxon>
        <taxon>Betaproteobacteria</taxon>
        <taxon>Candidatus Accumulibacter</taxon>
    </lineage>
</organism>
<accession>A0A080LUM7</accession>
<sequence>MNVIITGAAGFLGVRLARALLAQETLPDAEGRLLPLTSLTLLDLFTPSDPILLADPRVRVVSGDLATLLAAGGAVIAPHTSNVFHLAAAVSGECEADFDLGLRVNFDSTRALLEACRHVASRPRLVFASSVAVFGGELPTVVDDFTLPQPQNSYGIQKFMCEQLIADYSRKGFIDGRSLRLPTISVRPGKPNAAASSFLSGIVREPLAGHAAVCPVPVEMQVSLLSPRAAVRGLLTAMNASSEQWGTRIAMNLPALTVSVGVMIEALRSVAGERVANRIHHQADANIQRIVGSWPAGMTSARALALGLSPDSDFASIIRSYMEDNPQSLGEI</sequence>
<dbReference type="EMBL" id="JDVG02000405">
    <property type="protein sequence ID" value="KFB72312.1"/>
    <property type="molecule type" value="Genomic_DNA"/>
</dbReference>
<proteinExistence type="predicted"/>
<dbReference type="AlphaFoldDB" id="A0A080LUM7"/>
<dbReference type="Proteomes" id="UP000020077">
    <property type="component" value="Unassembled WGS sequence"/>
</dbReference>
<dbReference type="Pfam" id="PF01370">
    <property type="entry name" value="Epimerase"/>
    <property type="match status" value="1"/>
</dbReference>
<dbReference type="InterPro" id="IPR050005">
    <property type="entry name" value="DenD"/>
</dbReference>
<evidence type="ECO:0000259" key="3">
    <source>
        <dbReference type="Pfam" id="PF01370"/>
    </source>
</evidence>
<protein>
    <submittedName>
        <fullName evidence="4">Putative epimerase/dehydratase</fullName>
    </submittedName>
</protein>
<keyword evidence="2" id="KW-0119">Carbohydrate metabolism</keyword>
<name>A0A080LUM7_9PROT</name>
<dbReference type="Gene3D" id="3.40.50.720">
    <property type="entry name" value="NAD(P)-binding Rossmann-like Domain"/>
    <property type="match status" value="1"/>
</dbReference>
<evidence type="ECO:0000256" key="2">
    <source>
        <dbReference type="ARBA" id="ARBA00023277"/>
    </source>
</evidence>
<dbReference type="InterPro" id="IPR036291">
    <property type="entry name" value="NAD(P)-bd_dom_sf"/>
</dbReference>
<evidence type="ECO:0000313" key="5">
    <source>
        <dbReference type="Proteomes" id="UP000020077"/>
    </source>
</evidence>
<dbReference type="NCBIfam" id="NF043036">
    <property type="entry name" value="ErythonDh"/>
    <property type="match status" value="1"/>
</dbReference>
<dbReference type="PANTHER" id="PTHR43103:SF3">
    <property type="entry name" value="ADP-L-GLYCERO-D-MANNO-HEPTOSE-6-EPIMERASE"/>
    <property type="match status" value="1"/>
</dbReference>
<dbReference type="PANTHER" id="PTHR43103">
    <property type="entry name" value="NUCLEOSIDE-DIPHOSPHATE-SUGAR EPIMERASE"/>
    <property type="match status" value="1"/>
</dbReference>
<dbReference type="InterPro" id="IPR001509">
    <property type="entry name" value="Epimerase_deHydtase"/>
</dbReference>
<feature type="domain" description="NAD-dependent epimerase/dehydratase" evidence="3">
    <location>
        <begin position="3"/>
        <end position="215"/>
    </location>
</feature>
<reference evidence="4 5" key="1">
    <citation type="submission" date="2014-02" db="EMBL/GenBank/DDBJ databases">
        <title>Expanding our view of genomic diversity in Candidatus Accumulibacter clades.</title>
        <authorList>
            <person name="Skennerton C.T."/>
            <person name="Barr J.J."/>
            <person name="Slater F.R."/>
            <person name="Bond P.L."/>
            <person name="Tyson G.W."/>
        </authorList>
    </citation>
    <scope>NUCLEOTIDE SEQUENCE [LARGE SCALE GENOMIC DNA]</scope>
    <source>
        <strain evidence="5">BA-91</strain>
    </source>
</reference>